<dbReference type="InterPro" id="IPR051448">
    <property type="entry name" value="CdaR-like_regulators"/>
</dbReference>
<organism evidence="2 3">
    <name type="scientific">Candidatus Lachnoclostridium stercoravium</name>
    <dbReference type="NCBI Taxonomy" id="2838633"/>
    <lineage>
        <taxon>Bacteria</taxon>
        <taxon>Bacillati</taxon>
        <taxon>Bacillota</taxon>
        <taxon>Clostridia</taxon>
        <taxon>Lachnospirales</taxon>
        <taxon>Lachnospiraceae</taxon>
    </lineage>
</organism>
<gene>
    <name evidence="2" type="ORF">IAA07_11630</name>
</gene>
<feature type="domain" description="PucR C-terminal helix-turn-helix" evidence="1">
    <location>
        <begin position="19"/>
        <end position="74"/>
    </location>
</feature>
<reference evidence="2" key="1">
    <citation type="journal article" date="2021" name="PeerJ">
        <title>Extensive microbial diversity within the chicken gut microbiome revealed by metagenomics and culture.</title>
        <authorList>
            <person name="Gilroy R."/>
            <person name="Ravi A."/>
            <person name="Getino M."/>
            <person name="Pursley I."/>
            <person name="Horton D.L."/>
            <person name="Alikhan N.F."/>
            <person name="Baker D."/>
            <person name="Gharbi K."/>
            <person name="Hall N."/>
            <person name="Watson M."/>
            <person name="Adriaenssens E.M."/>
            <person name="Foster-Nyarko E."/>
            <person name="Jarju S."/>
            <person name="Secka A."/>
            <person name="Antonio M."/>
            <person name="Oren A."/>
            <person name="Chaudhuri R.R."/>
            <person name="La Ragione R."/>
            <person name="Hildebrand F."/>
            <person name="Pallen M.J."/>
        </authorList>
    </citation>
    <scope>NUCLEOTIDE SEQUENCE</scope>
    <source>
        <strain evidence="2">CHK178-16964</strain>
    </source>
</reference>
<dbReference type="PANTHER" id="PTHR33744:SF1">
    <property type="entry name" value="DNA-BINDING TRANSCRIPTIONAL ACTIVATOR ADER"/>
    <property type="match status" value="1"/>
</dbReference>
<dbReference type="Gene3D" id="1.10.10.2840">
    <property type="entry name" value="PucR C-terminal helix-turn-helix domain"/>
    <property type="match status" value="1"/>
</dbReference>
<comment type="caution">
    <text evidence="2">The sequence shown here is derived from an EMBL/GenBank/DDBJ whole genome shotgun (WGS) entry which is preliminary data.</text>
</comment>
<protein>
    <submittedName>
        <fullName evidence="2">Helix-turn-helix domain-containing protein</fullName>
    </submittedName>
</protein>
<dbReference type="InterPro" id="IPR025736">
    <property type="entry name" value="PucR_C-HTH_dom"/>
</dbReference>
<dbReference type="EMBL" id="DWZA01000100">
    <property type="protein sequence ID" value="HJA72203.1"/>
    <property type="molecule type" value="Genomic_DNA"/>
</dbReference>
<sequence length="85" mass="10245">MHPGSFLKKYDKENGTEYYQTVRAYLLCEQDTKKMSEYLHIHKNTVNYRMRKISEIYPVNLKDCRVITDLYLSLFDEMVKMTQPV</sequence>
<dbReference type="PANTHER" id="PTHR33744">
    <property type="entry name" value="CARBOHYDRATE DIACID REGULATOR"/>
    <property type="match status" value="1"/>
</dbReference>
<proteinExistence type="predicted"/>
<dbReference type="Proteomes" id="UP000823900">
    <property type="component" value="Unassembled WGS sequence"/>
</dbReference>
<evidence type="ECO:0000259" key="1">
    <source>
        <dbReference type="Pfam" id="PF13556"/>
    </source>
</evidence>
<reference evidence="2" key="2">
    <citation type="submission" date="2021-04" db="EMBL/GenBank/DDBJ databases">
        <authorList>
            <person name="Gilroy R."/>
        </authorList>
    </citation>
    <scope>NUCLEOTIDE SEQUENCE</scope>
    <source>
        <strain evidence="2">CHK178-16964</strain>
    </source>
</reference>
<dbReference type="InterPro" id="IPR042070">
    <property type="entry name" value="PucR_C-HTH_sf"/>
</dbReference>
<accession>A0A9D2KP32</accession>
<dbReference type="Pfam" id="PF13556">
    <property type="entry name" value="HTH_30"/>
    <property type="match status" value="1"/>
</dbReference>
<evidence type="ECO:0000313" key="3">
    <source>
        <dbReference type="Proteomes" id="UP000823900"/>
    </source>
</evidence>
<name>A0A9D2KP32_9FIRM</name>
<dbReference type="AlphaFoldDB" id="A0A9D2KP32"/>
<evidence type="ECO:0000313" key="2">
    <source>
        <dbReference type="EMBL" id="HJA72203.1"/>
    </source>
</evidence>